<dbReference type="EMBL" id="CAJZAI010000001">
    <property type="protein sequence ID" value="CAG9165231.1"/>
    <property type="molecule type" value="Genomic_DNA"/>
</dbReference>
<accession>A0ABM8WD80</accession>
<dbReference type="Proteomes" id="UP000727654">
    <property type="component" value="Unassembled WGS sequence"/>
</dbReference>
<reference evidence="1 2" key="1">
    <citation type="submission" date="2021-08" db="EMBL/GenBank/DDBJ databases">
        <authorList>
            <person name="Peeters C."/>
        </authorList>
    </citation>
    <scope>NUCLEOTIDE SEQUENCE [LARGE SCALE GENOMIC DNA]</scope>
    <source>
        <strain evidence="1 2">LMG 23992</strain>
    </source>
</reference>
<gene>
    <name evidence="1" type="ORF">LMG23992_00375</name>
</gene>
<evidence type="ECO:0000313" key="2">
    <source>
        <dbReference type="Proteomes" id="UP000727654"/>
    </source>
</evidence>
<name>A0ABM8WD80_9BURK</name>
<evidence type="ECO:0000313" key="1">
    <source>
        <dbReference type="EMBL" id="CAG9165231.1"/>
    </source>
</evidence>
<organism evidence="1 2">
    <name type="scientific">Cupriavidus laharis</name>
    <dbReference type="NCBI Taxonomy" id="151654"/>
    <lineage>
        <taxon>Bacteria</taxon>
        <taxon>Pseudomonadati</taxon>
        <taxon>Pseudomonadota</taxon>
        <taxon>Betaproteobacteria</taxon>
        <taxon>Burkholderiales</taxon>
        <taxon>Burkholderiaceae</taxon>
        <taxon>Cupriavidus</taxon>
    </lineage>
</organism>
<proteinExistence type="predicted"/>
<protein>
    <submittedName>
        <fullName evidence="1">Uncharacterized protein</fullName>
    </submittedName>
</protein>
<sequence>MAEAAIDEKELQNWLTPKAAQGGFLRCIAHLGDLHDAEERLRLAQRENLKPSLAAVQRAIRVCHMLADAELLTADKSVAPYGSAHMRPDLTLRSTSGNFMLVELKSKEGAERQGVQELLAYSAVLRLQQPHANEIVYIVVARHWDALLRFSVLSLMMDGKYVLPLRCYRQGDTDFDLEVAMELFDFDSNPFYSPMYALKPQVLAVTHDSGNKKLKWNMKVYFEDLARDSVAQCRKIGQSGFALVWSNPSAQGENINLTLATVNQNWRNSEHTPSDVRILGEKPTRLDDVISRQAAVVRRAALKRVKSLGRKPDVLDRADASEETLRLYADSEQAGEILDMFRNLEHETTLEDQSACWSRFEPSSVQNLWAFLHLLRNSATEGRLIKFLPFGDLEDYVRAGEAGGDRQRPKELCDFYALMKCFEQHKRNKLLPDEEEASTS</sequence>
<dbReference type="RefSeq" id="WP_224078088.1">
    <property type="nucleotide sequence ID" value="NZ_CAJZAI010000001.1"/>
</dbReference>
<comment type="caution">
    <text evidence="1">The sequence shown here is derived from an EMBL/GenBank/DDBJ whole genome shotgun (WGS) entry which is preliminary data.</text>
</comment>
<keyword evidence="2" id="KW-1185">Reference proteome</keyword>